<evidence type="ECO:0000256" key="12">
    <source>
        <dbReference type="ARBA" id="ARBA00023012"/>
    </source>
</evidence>
<keyword evidence="13 14" id="KW-0472">Membrane</keyword>
<dbReference type="Gene3D" id="1.10.287.130">
    <property type="match status" value="1"/>
</dbReference>
<dbReference type="SMART" id="SM00091">
    <property type="entry name" value="PAS"/>
    <property type="match status" value="1"/>
</dbReference>
<dbReference type="GO" id="GO:0004673">
    <property type="term" value="F:protein histidine kinase activity"/>
    <property type="evidence" value="ECO:0007669"/>
    <property type="project" value="UniProtKB-EC"/>
</dbReference>
<dbReference type="Gene3D" id="3.30.450.20">
    <property type="entry name" value="PAS domain"/>
    <property type="match status" value="2"/>
</dbReference>
<dbReference type="EC" id="2.7.13.3" evidence="3"/>
<dbReference type="SUPFAM" id="SSF55890">
    <property type="entry name" value="Sporulation response regulatory protein Spo0B"/>
    <property type="match status" value="1"/>
</dbReference>
<name>A0ABT0XHM3_9BACI</name>
<keyword evidence="8" id="KW-0547">Nucleotide-binding</keyword>
<evidence type="ECO:0000256" key="2">
    <source>
        <dbReference type="ARBA" id="ARBA00004651"/>
    </source>
</evidence>
<comment type="catalytic activity">
    <reaction evidence="1">
        <text>ATP + protein L-histidine = ADP + protein N-phospho-L-histidine.</text>
        <dbReference type="EC" id="2.7.13.3"/>
    </reaction>
</comment>
<feature type="domain" description="Histidine kinase" evidence="15">
    <location>
        <begin position="425"/>
        <end position="529"/>
    </location>
</feature>
<keyword evidence="11 14" id="KW-1133">Transmembrane helix</keyword>
<dbReference type="RefSeq" id="WP_251606002.1">
    <property type="nucleotide sequence ID" value="NZ_JAMQJY010000001.1"/>
</dbReference>
<evidence type="ECO:0000256" key="13">
    <source>
        <dbReference type="ARBA" id="ARBA00023136"/>
    </source>
</evidence>
<dbReference type="PANTHER" id="PTHR43547:SF10">
    <property type="entry name" value="SENSOR HISTIDINE KINASE DCUS"/>
    <property type="match status" value="1"/>
</dbReference>
<dbReference type="InterPro" id="IPR016120">
    <property type="entry name" value="Sig_transdc_His_kin_SpoOB"/>
</dbReference>
<dbReference type="InterPro" id="IPR029151">
    <property type="entry name" value="Sensor-like_sf"/>
</dbReference>
<evidence type="ECO:0000313" key="17">
    <source>
        <dbReference type="Proteomes" id="UP001203665"/>
    </source>
</evidence>
<dbReference type="Proteomes" id="UP001203665">
    <property type="component" value="Unassembled WGS sequence"/>
</dbReference>
<evidence type="ECO:0000256" key="6">
    <source>
        <dbReference type="ARBA" id="ARBA00022679"/>
    </source>
</evidence>
<keyword evidence="12" id="KW-0902">Two-component regulatory system</keyword>
<dbReference type="PROSITE" id="PS50109">
    <property type="entry name" value="HIS_KIN"/>
    <property type="match status" value="1"/>
</dbReference>
<dbReference type="Pfam" id="PF02518">
    <property type="entry name" value="HATPase_c"/>
    <property type="match status" value="1"/>
</dbReference>
<keyword evidence="4" id="KW-1003">Cell membrane</keyword>
<dbReference type="InterPro" id="IPR036890">
    <property type="entry name" value="HATPase_C_sf"/>
</dbReference>
<keyword evidence="17" id="KW-1185">Reference proteome</keyword>
<gene>
    <name evidence="16" type="primary">dcuS</name>
    <name evidence="16" type="ORF">NDM98_07755</name>
</gene>
<protein>
    <recommendedName>
        <fullName evidence="3">histidine kinase</fullName>
        <ecNumber evidence="3">2.7.13.3</ecNumber>
    </recommendedName>
</protein>
<dbReference type="EMBL" id="JAMQJY010000001">
    <property type="protein sequence ID" value="MCM2675392.1"/>
    <property type="molecule type" value="Genomic_DNA"/>
</dbReference>
<dbReference type="SUPFAM" id="SSF55874">
    <property type="entry name" value="ATPase domain of HSP90 chaperone/DNA topoisomerase II/histidine kinase"/>
    <property type="match status" value="1"/>
</dbReference>
<keyword evidence="7 14" id="KW-0812">Transmembrane</keyword>
<feature type="transmembrane region" description="Helical" evidence="14">
    <location>
        <begin position="175"/>
        <end position="194"/>
    </location>
</feature>
<evidence type="ECO:0000256" key="7">
    <source>
        <dbReference type="ARBA" id="ARBA00022692"/>
    </source>
</evidence>
<sequence>MRRKWTLQRRLAIFVTLIVLLSLAVTFYMISLETTDTIQEQEEEIALNTARLVAGTNMVHQVLEEDVKVNEELQQYTQYVIEATNTDFVVVLDRNGIRRSHPNPDLVGLPFEGGDEKKTLETQEEYVSTARGTLGESLRAFSPIYNETGEFIGAVAVGITLNQIDDIIGTMLRPLYMGMVLSIIVGGIGAVLLARRVKSLMYNLEPEEIATVLEERSAMLESTKEGIVAIDNNGRVRLTNAEAKEVFRKMGVNENLIGQDVEQVLPGTKLKEVLKSNKPILDRKIRMEGFELLINEVPIRIKHQTVGAIATFKDKTDVAMLAEQLTGVKLYANALRAQTHEFMNTIHVLQGLIHLKQYDQAADYLARFTEVTGHETEQIMGNVKDTVLAGFLIGKQSYIREQGVDFNLDIQGSIPKSEDKDVVYELVTIVGNLLTNAVESVQSKDTKLVELSLRFKENELRIEVSDTGEGMNQEQQEKVFKKGYSTKGADRGFGLALIEQSVTNLKGHLLMTSDIGVGTIFTIYIPFEKQGDNEQQ</sequence>
<evidence type="ECO:0000313" key="16">
    <source>
        <dbReference type="EMBL" id="MCM2675392.1"/>
    </source>
</evidence>
<dbReference type="Pfam" id="PF00989">
    <property type="entry name" value="PAS"/>
    <property type="match status" value="1"/>
</dbReference>
<comment type="caution">
    <text evidence="16">The sequence shown here is derived from an EMBL/GenBank/DDBJ whole genome shotgun (WGS) entry which is preliminary data.</text>
</comment>
<evidence type="ECO:0000256" key="10">
    <source>
        <dbReference type="ARBA" id="ARBA00022840"/>
    </source>
</evidence>
<dbReference type="SMART" id="SM00387">
    <property type="entry name" value="HATPase_c"/>
    <property type="match status" value="1"/>
</dbReference>
<keyword evidence="10" id="KW-0067">ATP-binding</keyword>
<dbReference type="SUPFAM" id="SSF55785">
    <property type="entry name" value="PYP-like sensor domain (PAS domain)"/>
    <property type="match status" value="1"/>
</dbReference>
<reference evidence="16" key="1">
    <citation type="submission" date="2022-06" db="EMBL/GenBank/DDBJ databases">
        <title>Alkalicoccobacillus porphyridii sp. nov., isolated from a marine red alga, Porphyridium purpureum and reclassification of Shouchella plakortidis and Shouchella gibsonii as Alkalicoccobacillus plakortidis comb. nov. and Alkalicoccobacillus gibsonii comb. nov.</title>
        <authorList>
            <person name="Kim K.H."/>
            <person name="Lee J.K."/>
            <person name="Han D.M."/>
            <person name="Baek J.H."/>
            <person name="Jeon C.O."/>
        </authorList>
    </citation>
    <scope>NUCLEOTIDE SEQUENCE</scope>
    <source>
        <strain evidence="16">DSM 19153</strain>
    </source>
</reference>
<dbReference type="InterPro" id="IPR004358">
    <property type="entry name" value="Sig_transdc_His_kin-like_C"/>
</dbReference>
<dbReference type="PANTHER" id="PTHR43547">
    <property type="entry name" value="TWO-COMPONENT HISTIDINE KINASE"/>
    <property type="match status" value="1"/>
</dbReference>
<organism evidence="16 17">
    <name type="scientific">Alkalicoccobacillus plakortidis</name>
    <dbReference type="NCBI Taxonomy" id="444060"/>
    <lineage>
        <taxon>Bacteria</taxon>
        <taxon>Bacillati</taxon>
        <taxon>Bacillota</taxon>
        <taxon>Bacilli</taxon>
        <taxon>Bacillales</taxon>
        <taxon>Bacillaceae</taxon>
        <taxon>Alkalicoccobacillus</taxon>
    </lineage>
</organism>
<keyword evidence="5" id="KW-0597">Phosphoprotein</keyword>
<accession>A0ABT0XHM3</accession>
<dbReference type="SUPFAM" id="SSF103190">
    <property type="entry name" value="Sensory domain-like"/>
    <property type="match status" value="1"/>
</dbReference>
<evidence type="ECO:0000256" key="5">
    <source>
        <dbReference type="ARBA" id="ARBA00022553"/>
    </source>
</evidence>
<evidence type="ECO:0000256" key="14">
    <source>
        <dbReference type="SAM" id="Phobius"/>
    </source>
</evidence>
<evidence type="ECO:0000256" key="1">
    <source>
        <dbReference type="ARBA" id="ARBA00000085"/>
    </source>
</evidence>
<dbReference type="InterPro" id="IPR003594">
    <property type="entry name" value="HATPase_dom"/>
</dbReference>
<evidence type="ECO:0000256" key="3">
    <source>
        <dbReference type="ARBA" id="ARBA00012438"/>
    </source>
</evidence>
<proteinExistence type="predicted"/>
<evidence type="ECO:0000256" key="9">
    <source>
        <dbReference type="ARBA" id="ARBA00022777"/>
    </source>
</evidence>
<dbReference type="PRINTS" id="PR00344">
    <property type="entry name" value="BCTRLSENSOR"/>
</dbReference>
<evidence type="ECO:0000256" key="8">
    <source>
        <dbReference type="ARBA" id="ARBA00022741"/>
    </source>
</evidence>
<dbReference type="Pfam" id="PF17203">
    <property type="entry name" value="sCache_3_2"/>
    <property type="match status" value="1"/>
</dbReference>
<comment type="subcellular location">
    <subcellularLocation>
        <location evidence="2">Cell membrane</location>
        <topology evidence="2">Multi-pass membrane protein</topology>
    </subcellularLocation>
</comment>
<keyword evidence="9 16" id="KW-0418">Kinase</keyword>
<dbReference type="InterPro" id="IPR039506">
    <property type="entry name" value="SPOB_a"/>
</dbReference>
<dbReference type="Pfam" id="PF14689">
    <property type="entry name" value="SPOB_a"/>
    <property type="match status" value="1"/>
</dbReference>
<dbReference type="InterPro" id="IPR013767">
    <property type="entry name" value="PAS_fold"/>
</dbReference>
<dbReference type="InterPro" id="IPR033463">
    <property type="entry name" value="sCache_3"/>
</dbReference>
<evidence type="ECO:0000256" key="4">
    <source>
        <dbReference type="ARBA" id="ARBA00022475"/>
    </source>
</evidence>
<feature type="transmembrane region" description="Helical" evidence="14">
    <location>
        <begin position="12"/>
        <end position="30"/>
    </location>
</feature>
<dbReference type="InterPro" id="IPR035965">
    <property type="entry name" value="PAS-like_dom_sf"/>
</dbReference>
<evidence type="ECO:0000259" key="15">
    <source>
        <dbReference type="PROSITE" id="PS50109"/>
    </source>
</evidence>
<keyword evidence="6 16" id="KW-0808">Transferase</keyword>
<evidence type="ECO:0000256" key="11">
    <source>
        <dbReference type="ARBA" id="ARBA00022989"/>
    </source>
</evidence>
<dbReference type="InterPro" id="IPR005467">
    <property type="entry name" value="His_kinase_dom"/>
</dbReference>
<dbReference type="InterPro" id="IPR000014">
    <property type="entry name" value="PAS"/>
</dbReference>
<dbReference type="NCBIfam" id="NF008298">
    <property type="entry name" value="PRK11086.1"/>
    <property type="match status" value="1"/>
</dbReference>
<dbReference type="CDD" id="cd18773">
    <property type="entry name" value="PDC1_HK_sensor"/>
    <property type="match status" value="1"/>
</dbReference>
<dbReference type="Gene3D" id="3.30.565.10">
    <property type="entry name" value="Histidine kinase-like ATPase, C-terminal domain"/>
    <property type="match status" value="1"/>
</dbReference>